<comment type="caution">
    <text evidence="3">The sequence shown here is derived from an EMBL/GenBank/DDBJ whole genome shotgun (WGS) entry which is preliminary data.</text>
</comment>
<gene>
    <name evidence="3" type="ORF">ARC78_04170</name>
</gene>
<keyword evidence="1" id="KW-1133">Transmembrane helix</keyword>
<accession>A0A0R0AV61</accession>
<dbReference type="OrthoDB" id="5405606at2"/>
<organism evidence="3 4">
    <name type="scientific">Stenotrophomonas pictorum JCM 9942</name>
    <dbReference type="NCBI Taxonomy" id="1236960"/>
    <lineage>
        <taxon>Bacteria</taxon>
        <taxon>Pseudomonadati</taxon>
        <taxon>Pseudomonadota</taxon>
        <taxon>Gammaproteobacteria</taxon>
        <taxon>Lysobacterales</taxon>
        <taxon>Lysobacteraceae</taxon>
        <taxon>Stenotrophomonas</taxon>
    </lineage>
</organism>
<protein>
    <recommendedName>
        <fullName evidence="5">DUF3999 domain-containing protein</fullName>
    </recommendedName>
</protein>
<feature type="chain" id="PRO_5006391415" description="DUF3999 domain-containing protein" evidence="2">
    <location>
        <begin position="18"/>
        <end position="461"/>
    </location>
</feature>
<proteinExistence type="predicted"/>
<feature type="signal peptide" evidence="2">
    <location>
        <begin position="1"/>
        <end position="17"/>
    </location>
</feature>
<evidence type="ECO:0000313" key="3">
    <source>
        <dbReference type="EMBL" id="KRG45012.1"/>
    </source>
</evidence>
<name>A0A0R0AV61_9GAMM</name>
<reference evidence="3 4" key="1">
    <citation type="submission" date="2015-10" db="EMBL/GenBank/DDBJ databases">
        <title>Genome sequencing and analysis of members of genus Stenotrophomonas.</title>
        <authorList>
            <person name="Patil P.P."/>
            <person name="Midha S."/>
            <person name="Patil P.B."/>
        </authorList>
    </citation>
    <scope>NUCLEOTIDE SEQUENCE [LARGE SCALE GENOMIC DNA]</scope>
    <source>
        <strain evidence="3 4">JCM 9942</strain>
    </source>
</reference>
<dbReference type="InterPro" id="IPR025060">
    <property type="entry name" value="DUF3999"/>
</dbReference>
<evidence type="ECO:0000256" key="1">
    <source>
        <dbReference type="SAM" id="Phobius"/>
    </source>
</evidence>
<keyword evidence="2" id="KW-0732">Signal</keyword>
<dbReference type="AlphaFoldDB" id="A0A0R0AV61"/>
<keyword evidence="4" id="KW-1185">Reference proteome</keyword>
<dbReference type="Pfam" id="PF13163">
    <property type="entry name" value="DUF3999"/>
    <property type="match status" value="1"/>
</dbReference>
<dbReference type="RefSeq" id="WP_054658798.1">
    <property type="nucleotide sequence ID" value="NZ_BAZI01000107.1"/>
</dbReference>
<dbReference type="Proteomes" id="UP000050836">
    <property type="component" value="Unassembled WGS sequence"/>
</dbReference>
<keyword evidence="1" id="KW-0812">Transmembrane</keyword>
<feature type="transmembrane region" description="Helical" evidence="1">
    <location>
        <begin position="430"/>
        <end position="451"/>
    </location>
</feature>
<sequence length="461" mass="49662">MIKRLLWLALLPMSVQAADDFAAQWPLRLSQPDAGAYRVPLEASVYAAAYWRDLRDVRVLDADGKPVASAVYAAATPVSGLPRMVELPWFALPVAATTADDDLSVVVQRDSGGKLLSIRNSVAAGGNVGAADPVWLVDLGEDAGKLRALHVDWADPGATLDLGYRLEASDDLRGWQVLDPQVRLVQLNNQGRALRSNTLKVVTDLRYLRLVPLQRSGAPALRGLRGELVDAVDSGDWQWLELTAEAGGNAKDGYLYQLQGRVPVQRLDVRMPANSAVSWSVSSRDPDRPGVDGRTPDWQRLTAGWNTWSLSEGGTQQRSAPLETSGTLTDRQWRLQAEPGSLPAGAPLLRLGYRPGSAVFLAQGRAPYLLVAGSANVAATHAALDPMLDALRARNGRQWQPATAMLGERAVRAGDAAYQPAKPPHDWKNLLLWAVLVLGALAVAGFALSLVRGGGEQKKQD</sequence>
<evidence type="ECO:0008006" key="5">
    <source>
        <dbReference type="Google" id="ProtNLM"/>
    </source>
</evidence>
<keyword evidence="1" id="KW-0472">Membrane</keyword>
<dbReference type="EMBL" id="LLXS01000005">
    <property type="protein sequence ID" value="KRG45012.1"/>
    <property type="molecule type" value="Genomic_DNA"/>
</dbReference>
<evidence type="ECO:0000256" key="2">
    <source>
        <dbReference type="SAM" id="SignalP"/>
    </source>
</evidence>
<evidence type="ECO:0000313" key="4">
    <source>
        <dbReference type="Proteomes" id="UP000050836"/>
    </source>
</evidence>